<evidence type="ECO:0000313" key="16">
    <source>
        <dbReference type="Proteomes" id="UP000056968"/>
    </source>
</evidence>
<evidence type="ECO:0000256" key="8">
    <source>
        <dbReference type="ARBA" id="ARBA00023077"/>
    </source>
</evidence>
<feature type="region of interest" description="Disordered" evidence="12">
    <location>
        <begin position="615"/>
        <end position="636"/>
    </location>
</feature>
<evidence type="ECO:0000256" key="11">
    <source>
        <dbReference type="PROSITE-ProRule" id="PRU01360"/>
    </source>
</evidence>
<evidence type="ECO:0000256" key="2">
    <source>
        <dbReference type="ARBA" id="ARBA00022448"/>
    </source>
</evidence>
<evidence type="ECO:0000259" key="14">
    <source>
        <dbReference type="Pfam" id="PF07715"/>
    </source>
</evidence>
<dbReference type="PROSITE" id="PS52016">
    <property type="entry name" value="TONB_DEPENDENT_REC_3"/>
    <property type="match status" value="1"/>
</dbReference>
<evidence type="ECO:0000256" key="6">
    <source>
        <dbReference type="ARBA" id="ARBA00023004"/>
    </source>
</evidence>
<dbReference type="EMBL" id="CP013264">
    <property type="protein sequence ID" value="ALR19848.1"/>
    <property type="molecule type" value="Genomic_DNA"/>
</dbReference>
<evidence type="ECO:0000256" key="5">
    <source>
        <dbReference type="ARBA" id="ARBA00022692"/>
    </source>
</evidence>
<dbReference type="KEGG" id="sbd:ATN00_05510"/>
<evidence type="ECO:0000256" key="10">
    <source>
        <dbReference type="ARBA" id="ARBA00023237"/>
    </source>
</evidence>
<sequence length="808" mass="86385">MRGSQKLYLLLGTGLLVMATTGAALAQSSGESQSRAQEPDHALASTGSLDEIVVTARRSAESIQSTPVSVTAFNADMLRQASIQNTQDLIVKTPGIFLAGSGGRENTIYAIRGQSKALSGNSAPGVIPYFAEVPSPVVGAGIPTYDLSSVQVLKGPQGTLFGRNTTGGAILYYPTAPNYELGGYIQGAYGNYDDRQFEGVLNLPIVANKVALRLSGQYQKRDGYTRTIGVGRDPDNVNSRGYRASLLLEPVEGFTNTTIYDYSRNRTAGDASVLVDVDRNSPLLATLGLLQPIVDVLEAQQRRGPRVVDTDIGQFQNVSRRGLTNRTEIDLADDIHLINIFGYRRNKLDYFASSDGLPTIVADGTGVFPVGTPVTVVNGRQTQNVQQLSDEVQLRGEAMDGNLDWLVGGFYLKSKPKGPSGTYVPIFTIPGITDVPFSYNFYDETSKALFANIGLKLDSVVEGLRFNAGFRYTWDKIEACVGSGVTSRPDVKPADCARGASNIVNASVQRTSSKAPTWTIGLDWQATKDVFLYAVTRRGYRTGGVNSPTLAGRLTPYQSFAPEKVTDVEIGARTEWRAGDVRGRVNVSAFSGWYNGVQIPLSGLATPAAGCSTTTPGGTAPGLSPDGDCDPGNDPTGGTLLVNAGKTRVSGIDFDTLVSPIQGLSFTAAGTLLDTKTRELTLPAVLRPYLASPEVPFNLTAKFTFSGGARYAVELGSAGELAASLDYYHTSKVPITDVKLPGYDLFNGRIDLNNVGGLPMDIGVFMRNLFNKKYYASGTVTSALLGITSAIYGEPRMYGVQLRYRFGS</sequence>
<gene>
    <name evidence="15" type="ORF">ATN00_05510</name>
</gene>
<evidence type="ECO:0000256" key="9">
    <source>
        <dbReference type="ARBA" id="ARBA00023136"/>
    </source>
</evidence>
<keyword evidence="5 11" id="KW-0812">Transmembrane</keyword>
<dbReference type="GO" id="GO:0006826">
    <property type="term" value="P:iron ion transport"/>
    <property type="evidence" value="ECO:0007669"/>
    <property type="project" value="UniProtKB-KW"/>
</dbReference>
<accession>A0A0S3EWP4</accession>
<keyword evidence="10 11" id="KW-0998">Cell outer membrane</keyword>
<dbReference type="OrthoDB" id="7510666at2"/>
<dbReference type="Gene3D" id="2.40.170.20">
    <property type="entry name" value="TonB-dependent receptor, beta-barrel domain"/>
    <property type="match status" value="1"/>
</dbReference>
<feature type="domain" description="TonB-dependent receptor plug" evidence="14">
    <location>
        <begin position="63"/>
        <end position="169"/>
    </location>
</feature>
<dbReference type="STRING" id="1332080.ATN00_05510"/>
<name>A0A0S3EWP4_9SPHN</name>
<comment type="subcellular location">
    <subcellularLocation>
        <location evidence="1 11">Cell outer membrane</location>
        <topology evidence="1 11">Multi-pass membrane protein</topology>
    </subcellularLocation>
</comment>
<dbReference type="InterPro" id="IPR036942">
    <property type="entry name" value="Beta-barrel_TonB_sf"/>
</dbReference>
<dbReference type="GO" id="GO:0009279">
    <property type="term" value="C:cell outer membrane"/>
    <property type="evidence" value="ECO:0007669"/>
    <property type="project" value="UniProtKB-SubCell"/>
</dbReference>
<dbReference type="Pfam" id="PF07715">
    <property type="entry name" value="Plug"/>
    <property type="match status" value="1"/>
</dbReference>
<dbReference type="InterPro" id="IPR012910">
    <property type="entry name" value="Plug_dom"/>
</dbReference>
<evidence type="ECO:0000256" key="12">
    <source>
        <dbReference type="SAM" id="MobiDB-lite"/>
    </source>
</evidence>
<keyword evidence="15" id="KW-0675">Receptor</keyword>
<keyword evidence="7" id="KW-0406">Ion transport</keyword>
<organism evidence="15 16">
    <name type="scientific">Sphingobium baderi</name>
    <dbReference type="NCBI Taxonomy" id="1332080"/>
    <lineage>
        <taxon>Bacteria</taxon>
        <taxon>Pseudomonadati</taxon>
        <taxon>Pseudomonadota</taxon>
        <taxon>Alphaproteobacteria</taxon>
        <taxon>Sphingomonadales</taxon>
        <taxon>Sphingomonadaceae</taxon>
        <taxon>Sphingobium</taxon>
    </lineage>
</organism>
<keyword evidence="4" id="KW-0410">Iron transport</keyword>
<proteinExistence type="inferred from homology"/>
<evidence type="ECO:0000256" key="13">
    <source>
        <dbReference type="SAM" id="SignalP"/>
    </source>
</evidence>
<evidence type="ECO:0000256" key="7">
    <source>
        <dbReference type="ARBA" id="ARBA00023065"/>
    </source>
</evidence>
<keyword evidence="8" id="KW-0798">TonB box</keyword>
<keyword evidence="6" id="KW-0408">Iron</keyword>
<protein>
    <submittedName>
        <fullName evidence="15">TonB-dependent receptor</fullName>
    </submittedName>
</protein>
<keyword evidence="3 11" id="KW-1134">Transmembrane beta strand</keyword>
<evidence type="ECO:0000256" key="1">
    <source>
        <dbReference type="ARBA" id="ARBA00004571"/>
    </source>
</evidence>
<keyword evidence="16" id="KW-1185">Reference proteome</keyword>
<evidence type="ECO:0000313" key="15">
    <source>
        <dbReference type="EMBL" id="ALR19848.1"/>
    </source>
</evidence>
<feature type="chain" id="PRO_5006611708" evidence="13">
    <location>
        <begin position="27"/>
        <end position="808"/>
    </location>
</feature>
<keyword evidence="9 11" id="KW-0472">Membrane</keyword>
<dbReference type="Proteomes" id="UP000056968">
    <property type="component" value="Chromosome"/>
</dbReference>
<keyword evidence="13" id="KW-0732">Signal</keyword>
<evidence type="ECO:0000256" key="3">
    <source>
        <dbReference type="ARBA" id="ARBA00022452"/>
    </source>
</evidence>
<dbReference type="PANTHER" id="PTHR32552">
    <property type="entry name" value="FERRICHROME IRON RECEPTOR-RELATED"/>
    <property type="match status" value="1"/>
</dbReference>
<evidence type="ECO:0000256" key="4">
    <source>
        <dbReference type="ARBA" id="ARBA00022496"/>
    </source>
</evidence>
<keyword evidence="2 11" id="KW-0813">Transport</keyword>
<dbReference type="PANTHER" id="PTHR32552:SF81">
    <property type="entry name" value="TONB-DEPENDENT OUTER MEMBRANE RECEPTOR"/>
    <property type="match status" value="1"/>
</dbReference>
<dbReference type="InterPro" id="IPR039426">
    <property type="entry name" value="TonB-dep_rcpt-like"/>
</dbReference>
<dbReference type="AlphaFoldDB" id="A0A0S3EWP4"/>
<feature type="signal peptide" evidence="13">
    <location>
        <begin position="1"/>
        <end position="26"/>
    </location>
</feature>
<dbReference type="SUPFAM" id="SSF56935">
    <property type="entry name" value="Porins"/>
    <property type="match status" value="1"/>
</dbReference>
<comment type="similarity">
    <text evidence="11">Belongs to the TonB-dependent receptor family.</text>
</comment>
<reference evidence="15 16" key="1">
    <citation type="submission" date="2015-11" db="EMBL/GenBank/DDBJ databases">
        <title>A Two-component Flavoprotein Monooxygenase System MeaXY Responsible for para-Hydroxylation of 2-Methyl-6-ethylaniline and 2,6-Diethylaniline in Sphingobium baderi DE-13.</title>
        <authorList>
            <person name="Cheng M."/>
            <person name="Meng Q."/>
            <person name="Yang Y."/>
            <person name="Chu C."/>
            <person name="Yan X."/>
            <person name="He J."/>
            <person name="Li S."/>
        </authorList>
    </citation>
    <scope>NUCLEOTIDE SEQUENCE [LARGE SCALE GENOMIC DNA]</scope>
    <source>
        <strain evidence="15 16">DE-13</strain>
    </source>
</reference>